<accession>A0ABS4AP73</accession>
<evidence type="ECO:0000256" key="1">
    <source>
        <dbReference type="ARBA" id="ARBA00004141"/>
    </source>
</evidence>
<evidence type="ECO:0000313" key="8">
    <source>
        <dbReference type="Proteomes" id="UP000680815"/>
    </source>
</evidence>
<keyword evidence="8" id="KW-1185">Reference proteome</keyword>
<gene>
    <name evidence="7" type="ORF">J5Y09_03855</name>
</gene>
<organism evidence="7 8">
    <name type="scientific">Roseomonas nitratireducens</name>
    <dbReference type="NCBI Taxonomy" id="2820810"/>
    <lineage>
        <taxon>Bacteria</taxon>
        <taxon>Pseudomonadati</taxon>
        <taxon>Pseudomonadota</taxon>
        <taxon>Alphaproteobacteria</taxon>
        <taxon>Acetobacterales</taxon>
        <taxon>Roseomonadaceae</taxon>
        <taxon>Roseomonas</taxon>
    </lineage>
</organism>
<dbReference type="Proteomes" id="UP000680815">
    <property type="component" value="Unassembled WGS sequence"/>
</dbReference>
<feature type="transmembrane region" description="Helical" evidence="5">
    <location>
        <begin position="75"/>
        <end position="97"/>
    </location>
</feature>
<comment type="subcellular location">
    <subcellularLocation>
        <location evidence="1">Membrane</location>
        <topology evidence="1">Multi-pass membrane protein</topology>
    </subcellularLocation>
</comment>
<keyword evidence="2 5" id="KW-0812">Transmembrane</keyword>
<dbReference type="SUPFAM" id="SSF63380">
    <property type="entry name" value="Riboflavin synthase domain-like"/>
    <property type="match status" value="1"/>
</dbReference>
<sequence length="434" mass="47044">MPATILLGAYALLVALPVLLGWALVGPARPWPDEVSSALAMAGFAALLMEFLLSGRFRAISGGIGIDRTMRWHQLFARVLTVGLLVHPFLYTVPIGAQFLRPEDATHAGVLRLDAHTLVTGWAAWLLLGLLTITAIGRDSMPWRYETWRLLHGLGAAAVAVLGMRHTLWAGRYSTDPVLATYWATMFALAAGSLLLVYLGRPLRHMRSPWRVAAVTRAAERIWSVVLEPAGHAGLRFRAGQFAWIRLGASPFSMREHPFSIASAPRPDGRLEFLIKEAGDFTRTVGAIAPGTRAFVDGPHGHLWIEGRTEPGLCLIAGGVGLAPLLSMLRAKADPRPVMLLYGNRHAGQILASEELAASGAEVVHVLQEPPPGWQGATGLMDRDFIRARCEAAAKAGWLFVLCGPPPMMREVRAGLVALGVAPGRILEERFVYD</sequence>
<evidence type="ECO:0000256" key="4">
    <source>
        <dbReference type="ARBA" id="ARBA00023136"/>
    </source>
</evidence>
<dbReference type="InterPro" id="IPR017938">
    <property type="entry name" value="Riboflavin_synthase-like_b-brl"/>
</dbReference>
<dbReference type="InterPro" id="IPR017927">
    <property type="entry name" value="FAD-bd_FR_type"/>
</dbReference>
<dbReference type="InterPro" id="IPR001433">
    <property type="entry name" value="OxRdtase_FAD/NAD-bd"/>
</dbReference>
<evidence type="ECO:0000313" key="7">
    <source>
        <dbReference type="EMBL" id="MBP0463034.1"/>
    </source>
</evidence>
<dbReference type="Pfam" id="PF00175">
    <property type="entry name" value="NAD_binding_1"/>
    <property type="match status" value="1"/>
</dbReference>
<feature type="transmembrane region" description="Helical" evidence="5">
    <location>
        <begin position="37"/>
        <end position="54"/>
    </location>
</feature>
<feature type="transmembrane region" description="Helical" evidence="5">
    <location>
        <begin position="117"/>
        <end position="136"/>
    </location>
</feature>
<keyword evidence="3 5" id="KW-1133">Transmembrane helix</keyword>
<feature type="transmembrane region" description="Helical" evidence="5">
    <location>
        <begin position="148"/>
        <end position="168"/>
    </location>
</feature>
<evidence type="ECO:0000256" key="3">
    <source>
        <dbReference type="ARBA" id="ARBA00022989"/>
    </source>
</evidence>
<dbReference type="InterPro" id="IPR013130">
    <property type="entry name" value="Fe3_Rdtase_TM_dom"/>
</dbReference>
<dbReference type="PROSITE" id="PS51384">
    <property type="entry name" value="FAD_FR"/>
    <property type="match status" value="1"/>
</dbReference>
<dbReference type="CDD" id="cd06198">
    <property type="entry name" value="FNR_like_3"/>
    <property type="match status" value="1"/>
</dbReference>
<dbReference type="RefSeq" id="WP_209350414.1">
    <property type="nucleotide sequence ID" value="NZ_JAGIYZ010000002.1"/>
</dbReference>
<dbReference type="SUPFAM" id="SSF52343">
    <property type="entry name" value="Ferredoxin reductase-like, C-terminal NADP-linked domain"/>
    <property type="match status" value="1"/>
</dbReference>
<feature type="domain" description="FAD-binding FR-type" evidence="6">
    <location>
        <begin position="205"/>
        <end position="306"/>
    </location>
</feature>
<proteinExistence type="predicted"/>
<dbReference type="InterPro" id="IPR039261">
    <property type="entry name" value="FNR_nucleotide-bd"/>
</dbReference>
<dbReference type="PANTHER" id="PTHR47354">
    <property type="entry name" value="NADH OXIDOREDUCTASE HCR"/>
    <property type="match status" value="1"/>
</dbReference>
<dbReference type="Pfam" id="PF01794">
    <property type="entry name" value="Ferric_reduct"/>
    <property type="match status" value="1"/>
</dbReference>
<evidence type="ECO:0000259" key="6">
    <source>
        <dbReference type="PROSITE" id="PS51384"/>
    </source>
</evidence>
<comment type="caution">
    <text evidence="7">The sequence shown here is derived from an EMBL/GenBank/DDBJ whole genome shotgun (WGS) entry which is preliminary data.</text>
</comment>
<dbReference type="InterPro" id="IPR050415">
    <property type="entry name" value="MRET"/>
</dbReference>
<dbReference type="Gene3D" id="3.40.50.80">
    <property type="entry name" value="Nucleotide-binding domain of ferredoxin-NADP reductase (FNR) module"/>
    <property type="match status" value="1"/>
</dbReference>
<dbReference type="InterPro" id="IPR013112">
    <property type="entry name" value="FAD-bd_8"/>
</dbReference>
<dbReference type="Pfam" id="PF08022">
    <property type="entry name" value="FAD_binding_8"/>
    <property type="match status" value="1"/>
</dbReference>
<feature type="transmembrane region" description="Helical" evidence="5">
    <location>
        <begin position="180"/>
        <end position="199"/>
    </location>
</feature>
<keyword evidence="4 5" id="KW-0472">Membrane</keyword>
<name>A0ABS4AP73_9PROT</name>
<protein>
    <submittedName>
        <fullName evidence="7">Ferredoxin reductase family protein</fullName>
    </submittedName>
</protein>
<evidence type="ECO:0000256" key="5">
    <source>
        <dbReference type="SAM" id="Phobius"/>
    </source>
</evidence>
<dbReference type="EMBL" id="JAGIYZ010000002">
    <property type="protein sequence ID" value="MBP0463034.1"/>
    <property type="molecule type" value="Genomic_DNA"/>
</dbReference>
<dbReference type="Gene3D" id="2.40.30.10">
    <property type="entry name" value="Translation factors"/>
    <property type="match status" value="1"/>
</dbReference>
<dbReference type="PANTHER" id="PTHR47354:SF5">
    <property type="entry name" value="PROTEIN RFBI"/>
    <property type="match status" value="1"/>
</dbReference>
<dbReference type="PRINTS" id="PR00410">
    <property type="entry name" value="PHEHYDRXLASE"/>
</dbReference>
<reference evidence="7 8" key="1">
    <citation type="submission" date="2021-03" db="EMBL/GenBank/DDBJ databases">
        <authorList>
            <person name="So Y."/>
        </authorList>
    </citation>
    <scope>NUCLEOTIDE SEQUENCE [LARGE SCALE GENOMIC DNA]</scope>
    <source>
        <strain evidence="7 8">PWR1</strain>
    </source>
</reference>
<evidence type="ECO:0000256" key="2">
    <source>
        <dbReference type="ARBA" id="ARBA00022692"/>
    </source>
</evidence>